<dbReference type="PANTHER" id="PTHR14969:SF13">
    <property type="entry name" value="AT30094P"/>
    <property type="match status" value="1"/>
</dbReference>
<feature type="domain" description="Phosphatidic acid phosphatase type 2/haloperoxidase" evidence="2">
    <location>
        <begin position="62"/>
        <end position="177"/>
    </location>
</feature>
<reference evidence="3 4" key="1">
    <citation type="journal article" date="2010" name="J. Bacteriol.">
        <title>The genome of the amoeba symbiont 'Candidatus Amoebophilus asiaticus' reveals common mechanisms for host cell interaction among amoeba-associated bacteria.</title>
        <authorList>
            <person name="Schmitz-Esser S."/>
            <person name="Tischler P."/>
            <person name="Arnold R."/>
            <person name="Montanaro J."/>
            <person name="Wagner M."/>
            <person name="Rattei T."/>
            <person name="Horn M."/>
        </authorList>
    </citation>
    <scope>NUCLEOTIDE SEQUENCE [LARGE SCALE GENOMIC DNA]</scope>
    <source>
        <strain evidence="3 4">5a2</strain>
    </source>
</reference>
<evidence type="ECO:0000256" key="1">
    <source>
        <dbReference type="SAM" id="Phobius"/>
    </source>
</evidence>
<dbReference type="Gene3D" id="1.20.144.10">
    <property type="entry name" value="Phosphatidic acid phosphatase type 2/haloperoxidase"/>
    <property type="match status" value="2"/>
</dbReference>
<dbReference type="STRING" id="452471.Aasi_0568"/>
<dbReference type="Pfam" id="PF01569">
    <property type="entry name" value="PAP2"/>
    <property type="match status" value="1"/>
</dbReference>
<dbReference type="Proteomes" id="UP000001227">
    <property type="component" value="Chromosome"/>
</dbReference>
<dbReference type="InterPro" id="IPR000326">
    <property type="entry name" value="PAP2/HPO"/>
</dbReference>
<evidence type="ECO:0000313" key="4">
    <source>
        <dbReference type="Proteomes" id="UP000001227"/>
    </source>
</evidence>
<evidence type="ECO:0000259" key="2">
    <source>
        <dbReference type="SMART" id="SM00014"/>
    </source>
</evidence>
<organism evidence="3 4">
    <name type="scientific">Amoebophilus asiaticus (strain 5a2)</name>
    <dbReference type="NCBI Taxonomy" id="452471"/>
    <lineage>
        <taxon>Bacteria</taxon>
        <taxon>Pseudomonadati</taxon>
        <taxon>Bacteroidota</taxon>
        <taxon>Cytophagia</taxon>
        <taxon>Cytophagales</taxon>
        <taxon>Amoebophilaceae</taxon>
        <taxon>Candidatus Amoebophilus</taxon>
    </lineage>
</organism>
<keyword evidence="1" id="KW-1133">Transmembrane helix</keyword>
<dbReference type="HOGENOM" id="CLU_072573_10_0_10"/>
<proteinExistence type="predicted"/>
<gene>
    <name evidence="3" type="ordered locus">Aasi_0568</name>
</gene>
<dbReference type="EMBL" id="CP001102">
    <property type="protein sequence ID" value="ACE05969.1"/>
    <property type="molecule type" value="Genomic_DNA"/>
</dbReference>
<feature type="transmembrane region" description="Helical" evidence="1">
    <location>
        <begin position="162"/>
        <end position="183"/>
    </location>
</feature>
<dbReference type="OrthoDB" id="9789113at2"/>
<dbReference type="KEGG" id="aas:Aasi_0568"/>
<accession>B3ERW7</accession>
<dbReference type="SUPFAM" id="SSF48317">
    <property type="entry name" value="Acid phosphatase/Vanadium-dependent haloperoxidase"/>
    <property type="match status" value="1"/>
</dbReference>
<feature type="transmembrane region" description="Helical" evidence="1">
    <location>
        <begin position="138"/>
        <end position="156"/>
    </location>
</feature>
<sequence length="187" mass="22127">MLNLLLARLLEIDKELFLIINQMHTTFWDKVVYWITHELFWIPLYIILLYFIIKRFKKRFWVILLTIAVLITICDQFASGLVKPYIQKLRPCFDPNLKAIVHVIGRHHGSYGFISSHAANTFGLATFLCLLFRTHYCFLLFIWASIVSYARIYGGVHYPGDILLGALSGIWWGWNIYMVYRFYCAKY</sequence>
<keyword evidence="1" id="KW-0812">Transmembrane</keyword>
<evidence type="ECO:0000313" key="3">
    <source>
        <dbReference type="EMBL" id="ACE05969.1"/>
    </source>
</evidence>
<dbReference type="SMART" id="SM00014">
    <property type="entry name" value="acidPPc"/>
    <property type="match status" value="1"/>
</dbReference>
<feature type="transmembrane region" description="Helical" evidence="1">
    <location>
        <begin position="60"/>
        <end position="78"/>
    </location>
</feature>
<dbReference type="AlphaFoldDB" id="B3ERW7"/>
<dbReference type="CDD" id="cd03395">
    <property type="entry name" value="PAP2_like_4"/>
    <property type="match status" value="1"/>
</dbReference>
<feature type="transmembrane region" description="Helical" evidence="1">
    <location>
        <begin position="111"/>
        <end position="131"/>
    </location>
</feature>
<name>B3ERW7_AMOA5</name>
<feature type="transmembrane region" description="Helical" evidence="1">
    <location>
        <begin position="31"/>
        <end position="53"/>
    </location>
</feature>
<dbReference type="InterPro" id="IPR036938">
    <property type="entry name" value="PAP2/HPO_sf"/>
</dbReference>
<keyword evidence="4" id="KW-1185">Reference proteome</keyword>
<dbReference type="eggNOG" id="COG0671">
    <property type="taxonomic scope" value="Bacteria"/>
</dbReference>
<dbReference type="PANTHER" id="PTHR14969">
    <property type="entry name" value="SPHINGOSINE-1-PHOSPHATE PHOSPHOHYDROLASE"/>
    <property type="match status" value="1"/>
</dbReference>
<protein>
    <recommendedName>
        <fullName evidence="2">Phosphatidic acid phosphatase type 2/haloperoxidase domain-containing protein</fullName>
    </recommendedName>
</protein>
<keyword evidence="1" id="KW-0472">Membrane</keyword>